<keyword evidence="4 7" id="KW-0812">Transmembrane</keyword>
<feature type="domain" description="TonB-dependent receptor plug" evidence="9">
    <location>
        <begin position="122"/>
        <end position="243"/>
    </location>
</feature>
<dbReference type="InterPro" id="IPR023996">
    <property type="entry name" value="TonB-dep_OMP_SusC/RagA"/>
</dbReference>
<dbReference type="RefSeq" id="WP_123848664.1">
    <property type="nucleotide sequence ID" value="NZ_RPDH01000002.1"/>
</dbReference>
<sequence>MNLKQLVSQSRLLLIIAVLSLQGVTALAQQSTITGKVTDSTGKAIEFASVQIKGTTKGAFTAEDGGFTISAPPSATLIFSSIGYATQEVPVGGKTTLNIVLAFANKTLDDVVVVGYVQQSRAKTTAAISKLNPAELKNTSNPNPIQAMQGKIAGVSIPIQSGQPGEGATNIIIRGSTKLNVYGSGLGTSGGNVANTDGGSPLVIIDGVFRSMSDINPDNIESIQVMKDAASTAIYGARGANGVIVIKTKGGKAGEKMNLTVNHRTTWETKARDYEYLSATDYLRLARTTVQNTADKLDKNNLLNNGGFSAGTRVYTAKGQYGNNINLTALYDNIVAIEGQAYVDRLLANGWMTMDDPIRPGTKLLYADNHYEDLIWKTGLSNNTNVSVDGGSEKANYNVALGYTDQKGAFIGTDYKRYDALGNFGFQAAENFRLDAMLNYQHVLPNYVENFQNDLTRGTRITPLIRVFKDDGNPMPGELYTVRNRLHTLKYDDVRVSTERLVSRLAGDWTIIKGLHFKPSVSYLIQDYRYMLMRKQTPANEVQPSTQRQKTQNTRNSRQLMVDQVLQYDFDVEKDHHFTVLGGFNFTRNTNSNIDIASQRANNDYIYTINEPSTAIVDGKVVTNVTDWGTSLGESRSASYFGQLNYDFNAKYLVSAALRYDGFSNFAVQNKYALFPSASVGWNIHRENFWNIRPNTLSSLKLRASWGKAGTSDLRITDTYGGYNAVSYAQGSGIYRANLSNPDLVWETTTTTDLALEAGFLNNRINLTVDVYNKLTTDRIESKPLPSEAPFANIVFNNGTLQNSGIEVEIGGAVIQTPSFTWQTNFSFAYNKQMIKKLPANGRAKNRQGGDVIYDPATKSNIEAGGFAEGERPFGLWAYQVEGVFATDEEAAAWNQSHKDNLASASGQQVGKKAGDFRFADINNDGIIDAKDQVFQGYRTPDKIGGWQNNFSYKGINLKISVDYATGHMISNGALARSLGQGRAFNEGAPEQALGPDIWQKPGDVGKKYARFSFADFDFGQRNYLRGATLGVNNSYSSDVSVMYEKGDFLALREISLSYDLPRHIMKKIHASGMNIFASVYNVGYLTKYKGINPESYTGFDAIGYPRPRQFSLGATLKF</sequence>
<dbReference type="GO" id="GO:0009279">
    <property type="term" value="C:cell outer membrane"/>
    <property type="evidence" value="ECO:0007669"/>
    <property type="project" value="UniProtKB-SubCell"/>
</dbReference>
<keyword evidence="6 7" id="KW-0998">Cell outer membrane</keyword>
<proteinExistence type="inferred from homology"/>
<comment type="subcellular location">
    <subcellularLocation>
        <location evidence="1 7">Cell outer membrane</location>
        <topology evidence="1 7">Multi-pass membrane protein</topology>
    </subcellularLocation>
</comment>
<evidence type="ECO:0000256" key="8">
    <source>
        <dbReference type="SAM" id="SignalP"/>
    </source>
</evidence>
<dbReference type="AlphaFoldDB" id="A0A3N4PLW2"/>
<dbReference type="OrthoDB" id="9768177at2"/>
<comment type="similarity">
    <text evidence="7">Belongs to the TonB-dependent receptor family.</text>
</comment>
<organism evidence="10 11">
    <name type="scientific">Chitinophaga lutea</name>
    <dbReference type="NCBI Taxonomy" id="2488634"/>
    <lineage>
        <taxon>Bacteria</taxon>
        <taxon>Pseudomonadati</taxon>
        <taxon>Bacteroidota</taxon>
        <taxon>Chitinophagia</taxon>
        <taxon>Chitinophagales</taxon>
        <taxon>Chitinophagaceae</taxon>
        <taxon>Chitinophaga</taxon>
    </lineage>
</organism>
<dbReference type="InterPro" id="IPR039426">
    <property type="entry name" value="TonB-dep_rcpt-like"/>
</dbReference>
<keyword evidence="3 7" id="KW-1134">Transmembrane beta strand</keyword>
<accession>A0A3N4PLW2</accession>
<dbReference type="SUPFAM" id="SSF49464">
    <property type="entry name" value="Carboxypeptidase regulatory domain-like"/>
    <property type="match status" value="1"/>
</dbReference>
<dbReference type="Proteomes" id="UP000278351">
    <property type="component" value="Unassembled WGS sequence"/>
</dbReference>
<evidence type="ECO:0000256" key="3">
    <source>
        <dbReference type="ARBA" id="ARBA00022452"/>
    </source>
</evidence>
<dbReference type="Pfam" id="PF07715">
    <property type="entry name" value="Plug"/>
    <property type="match status" value="1"/>
</dbReference>
<evidence type="ECO:0000256" key="4">
    <source>
        <dbReference type="ARBA" id="ARBA00022692"/>
    </source>
</evidence>
<evidence type="ECO:0000256" key="2">
    <source>
        <dbReference type="ARBA" id="ARBA00022448"/>
    </source>
</evidence>
<gene>
    <name evidence="10" type="ORF">EGT74_22170</name>
</gene>
<evidence type="ECO:0000259" key="9">
    <source>
        <dbReference type="Pfam" id="PF07715"/>
    </source>
</evidence>
<dbReference type="InterPro" id="IPR008969">
    <property type="entry name" value="CarboxyPept-like_regulatory"/>
</dbReference>
<dbReference type="NCBIfam" id="TIGR04056">
    <property type="entry name" value="OMP_RagA_SusC"/>
    <property type="match status" value="1"/>
</dbReference>
<dbReference type="NCBIfam" id="TIGR04057">
    <property type="entry name" value="SusC_RagA_signa"/>
    <property type="match status" value="1"/>
</dbReference>
<evidence type="ECO:0000256" key="1">
    <source>
        <dbReference type="ARBA" id="ARBA00004571"/>
    </source>
</evidence>
<keyword evidence="8" id="KW-0732">Signal</keyword>
<keyword evidence="5 7" id="KW-0472">Membrane</keyword>
<feature type="signal peptide" evidence="8">
    <location>
        <begin position="1"/>
        <end position="28"/>
    </location>
</feature>
<evidence type="ECO:0000256" key="7">
    <source>
        <dbReference type="PROSITE-ProRule" id="PRU01360"/>
    </source>
</evidence>
<keyword evidence="2 7" id="KW-0813">Transport</keyword>
<dbReference type="Gene3D" id="2.60.40.1120">
    <property type="entry name" value="Carboxypeptidase-like, regulatory domain"/>
    <property type="match status" value="1"/>
</dbReference>
<keyword evidence="11" id="KW-1185">Reference proteome</keyword>
<dbReference type="InterPro" id="IPR023997">
    <property type="entry name" value="TonB-dep_OMP_SusC/RagA_CS"/>
</dbReference>
<name>A0A3N4PLW2_9BACT</name>
<evidence type="ECO:0000256" key="6">
    <source>
        <dbReference type="ARBA" id="ARBA00023237"/>
    </source>
</evidence>
<dbReference type="InterPro" id="IPR012910">
    <property type="entry name" value="Plug_dom"/>
</dbReference>
<evidence type="ECO:0000313" key="10">
    <source>
        <dbReference type="EMBL" id="RPE09683.1"/>
    </source>
</evidence>
<dbReference type="Gene3D" id="2.40.170.20">
    <property type="entry name" value="TonB-dependent receptor, beta-barrel domain"/>
    <property type="match status" value="1"/>
</dbReference>
<comment type="caution">
    <text evidence="10">The sequence shown here is derived from an EMBL/GenBank/DDBJ whole genome shotgun (WGS) entry which is preliminary data.</text>
</comment>
<feature type="chain" id="PRO_5018027307" evidence="8">
    <location>
        <begin position="29"/>
        <end position="1119"/>
    </location>
</feature>
<evidence type="ECO:0000313" key="11">
    <source>
        <dbReference type="Proteomes" id="UP000278351"/>
    </source>
</evidence>
<dbReference type="Gene3D" id="2.170.130.10">
    <property type="entry name" value="TonB-dependent receptor, plug domain"/>
    <property type="match status" value="1"/>
</dbReference>
<dbReference type="Pfam" id="PF13715">
    <property type="entry name" value="CarbopepD_reg_2"/>
    <property type="match status" value="1"/>
</dbReference>
<dbReference type="PROSITE" id="PS52016">
    <property type="entry name" value="TONB_DEPENDENT_REC_3"/>
    <property type="match status" value="1"/>
</dbReference>
<evidence type="ECO:0000256" key="5">
    <source>
        <dbReference type="ARBA" id="ARBA00023136"/>
    </source>
</evidence>
<dbReference type="InterPro" id="IPR037066">
    <property type="entry name" value="Plug_dom_sf"/>
</dbReference>
<protein>
    <submittedName>
        <fullName evidence="10">SusC/RagA family TonB-linked outer membrane protein</fullName>
    </submittedName>
</protein>
<reference evidence="10 11" key="1">
    <citation type="submission" date="2018-11" db="EMBL/GenBank/DDBJ databases">
        <title>Chitinophaga lutea sp.nov., isolate from arsenic contaminated soil.</title>
        <authorList>
            <person name="Zong Y."/>
        </authorList>
    </citation>
    <scope>NUCLEOTIDE SEQUENCE [LARGE SCALE GENOMIC DNA]</scope>
    <source>
        <strain evidence="10 11">ZY74</strain>
    </source>
</reference>
<dbReference type="SUPFAM" id="SSF56935">
    <property type="entry name" value="Porins"/>
    <property type="match status" value="1"/>
</dbReference>
<dbReference type="EMBL" id="RPDH01000002">
    <property type="protein sequence ID" value="RPE09683.1"/>
    <property type="molecule type" value="Genomic_DNA"/>
</dbReference>
<dbReference type="InterPro" id="IPR036942">
    <property type="entry name" value="Beta-barrel_TonB_sf"/>
</dbReference>